<evidence type="ECO:0000313" key="1">
    <source>
        <dbReference type="EMBL" id="CAB1432096.1"/>
    </source>
</evidence>
<accession>A0A9N7UJM3</accession>
<gene>
    <name evidence="1" type="ORF">PLEPLA_LOCUS20153</name>
</gene>
<comment type="caution">
    <text evidence="1">The sequence shown here is derived from an EMBL/GenBank/DDBJ whole genome shotgun (WGS) entry which is preliminary data.</text>
</comment>
<dbReference type="EMBL" id="CADEAL010001402">
    <property type="protein sequence ID" value="CAB1432096.1"/>
    <property type="molecule type" value="Genomic_DNA"/>
</dbReference>
<sequence>MWRKHVHRLNCHDHRLNLDSSVQDCSSEVAARRWRASSSELDNIQSGCFVCRTNSRRKATTPCAGELRHCMRVLQEASKLLCAAGRQRSMPITPLPVAGKCLTSYRAWIRRMTQVEIRPWAPHTPQHKSRLGHKRKCLQACL</sequence>
<reference evidence="1" key="1">
    <citation type="submission" date="2020-03" db="EMBL/GenBank/DDBJ databases">
        <authorList>
            <person name="Weist P."/>
        </authorList>
    </citation>
    <scope>NUCLEOTIDE SEQUENCE</scope>
</reference>
<evidence type="ECO:0000313" key="2">
    <source>
        <dbReference type="Proteomes" id="UP001153269"/>
    </source>
</evidence>
<protein>
    <submittedName>
        <fullName evidence="1">Uncharacterized protein</fullName>
    </submittedName>
</protein>
<dbReference type="Proteomes" id="UP001153269">
    <property type="component" value="Unassembled WGS sequence"/>
</dbReference>
<keyword evidence="2" id="KW-1185">Reference proteome</keyword>
<proteinExistence type="predicted"/>
<name>A0A9N7UJM3_PLEPL</name>
<dbReference type="AlphaFoldDB" id="A0A9N7UJM3"/>
<organism evidence="1 2">
    <name type="scientific">Pleuronectes platessa</name>
    <name type="common">European plaice</name>
    <dbReference type="NCBI Taxonomy" id="8262"/>
    <lineage>
        <taxon>Eukaryota</taxon>
        <taxon>Metazoa</taxon>
        <taxon>Chordata</taxon>
        <taxon>Craniata</taxon>
        <taxon>Vertebrata</taxon>
        <taxon>Euteleostomi</taxon>
        <taxon>Actinopterygii</taxon>
        <taxon>Neopterygii</taxon>
        <taxon>Teleostei</taxon>
        <taxon>Neoteleostei</taxon>
        <taxon>Acanthomorphata</taxon>
        <taxon>Carangaria</taxon>
        <taxon>Pleuronectiformes</taxon>
        <taxon>Pleuronectoidei</taxon>
        <taxon>Pleuronectidae</taxon>
        <taxon>Pleuronectes</taxon>
    </lineage>
</organism>